<dbReference type="SMART" id="SM00382">
    <property type="entry name" value="AAA"/>
    <property type="match status" value="1"/>
</dbReference>
<evidence type="ECO:0000313" key="5">
    <source>
        <dbReference type="EMBL" id="OGK73692.1"/>
    </source>
</evidence>
<proteinExistence type="inferred from homology"/>
<dbReference type="InterPro" id="IPR008921">
    <property type="entry name" value="DNA_pol3_clamp-load_cplx_C"/>
</dbReference>
<protein>
    <recommendedName>
        <fullName evidence="3">DNA polymerase III subunit gamma/tau</fullName>
        <ecNumber evidence="3">2.7.7.7</ecNumber>
    </recommendedName>
</protein>
<dbReference type="SUPFAM" id="SSF48019">
    <property type="entry name" value="post-AAA+ oligomerization domain-like"/>
    <property type="match status" value="1"/>
</dbReference>
<comment type="caution">
    <text evidence="5">The sequence shown here is derived from an EMBL/GenBank/DDBJ whole genome shotgun (WGS) entry which is preliminary data.</text>
</comment>
<evidence type="ECO:0000256" key="1">
    <source>
        <dbReference type="ARBA" id="ARBA00022932"/>
    </source>
</evidence>
<dbReference type="InterPro" id="IPR012763">
    <property type="entry name" value="DNA_pol_III_sug/sutau_N"/>
</dbReference>
<reference evidence="5 6" key="1">
    <citation type="journal article" date="2016" name="Nat. Commun.">
        <title>Thousands of microbial genomes shed light on interconnected biogeochemical processes in an aquifer system.</title>
        <authorList>
            <person name="Anantharaman K."/>
            <person name="Brown C.T."/>
            <person name="Hug L.A."/>
            <person name="Sharon I."/>
            <person name="Castelle C.J."/>
            <person name="Probst A.J."/>
            <person name="Thomas B.C."/>
            <person name="Singh A."/>
            <person name="Wilkins M.J."/>
            <person name="Karaoz U."/>
            <person name="Brodie E.L."/>
            <person name="Williams K.H."/>
            <person name="Hubbard S.S."/>
            <person name="Banfield J.F."/>
        </authorList>
    </citation>
    <scope>NUCLEOTIDE SEQUENCE [LARGE SCALE GENOMIC DNA]</scope>
</reference>
<comment type="similarity">
    <text evidence="3">Belongs to the DnaX/STICHEL family.</text>
</comment>
<name>A0A1F7L0P7_9BACT</name>
<keyword evidence="3" id="KW-0547">Nucleotide-binding</keyword>
<evidence type="ECO:0000256" key="2">
    <source>
        <dbReference type="ARBA" id="ARBA00049244"/>
    </source>
</evidence>
<feature type="domain" description="AAA+ ATPase" evidence="4">
    <location>
        <begin position="32"/>
        <end position="181"/>
    </location>
</feature>
<evidence type="ECO:0000259" key="4">
    <source>
        <dbReference type="SMART" id="SM00382"/>
    </source>
</evidence>
<dbReference type="NCBIfam" id="TIGR02397">
    <property type="entry name" value="dnaX_nterm"/>
    <property type="match status" value="1"/>
</dbReference>
<dbReference type="EC" id="2.7.7.7" evidence="3"/>
<keyword evidence="3" id="KW-0235">DNA replication</keyword>
<evidence type="ECO:0000313" key="6">
    <source>
        <dbReference type="Proteomes" id="UP000177050"/>
    </source>
</evidence>
<dbReference type="Gene3D" id="1.10.8.60">
    <property type="match status" value="1"/>
</dbReference>
<comment type="subunit">
    <text evidence="3">DNA polymerase III contains a core (composed of alpha, epsilon and theta chains) that associates with a tau subunit. This core dimerizes to form the POLIII' complex. PolIII' associates with the gamma complex (composed of gamma, delta, delta', psi and chi chains) and with the beta chain to form the complete DNA polymerase III complex.</text>
</comment>
<organism evidence="5 6">
    <name type="scientific">Candidatus Roizmanbacteria bacterium RIFOXYD1_FULL_38_12</name>
    <dbReference type="NCBI Taxonomy" id="1802093"/>
    <lineage>
        <taxon>Bacteria</taxon>
        <taxon>Candidatus Roizmaniibacteriota</taxon>
    </lineage>
</organism>
<sequence length="349" mass="39387">MYYLTYRPKTIEEIDNVAPREIIKKILEGKSLPHAFLFVGQKGTGKTSTARIFAKSVNCLSNSFSKSHHTQKSVEPCNSCAHCKSIDKSSFPDVVEMDAASNRGINEIKSLIKESSFLPIAGSYRIFIIDEAHMITSDGFNALLKTLEEPSPTVIFILATTNMEKVPKTVLSRCIPVVFGKAKKDELVHMLQRICREEKLNISKEILEIIAQHSEGSFRDAAKLLEELVILNRLKEDEIKSYLGIRSKENLLGILHAKPISEALVWIDEFIHTGGSTKNLIEELLSQLHLMLLEKHKVGVKMPFSFSLQEIMLLMKVLSEAYNSLRHSPLESIPLEMAVVEFYSKRSEK</sequence>
<dbReference type="GO" id="GO:0006261">
    <property type="term" value="P:DNA-templated DNA replication"/>
    <property type="evidence" value="ECO:0007669"/>
    <property type="project" value="TreeGrafter"/>
</dbReference>
<keyword evidence="3" id="KW-0548">Nucleotidyltransferase</keyword>
<dbReference type="InterPro" id="IPR027417">
    <property type="entry name" value="P-loop_NTPase"/>
</dbReference>
<keyword evidence="3" id="KW-0808">Transferase</keyword>
<dbReference type="GO" id="GO:0003887">
    <property type="term" value="F:DNA-directed DNA polymerase activity"/>
    <property type="evidence" value="ECO:0007669"/>
    <property type="project" value="UniProtKB-KW"/>
</dbReference>
<dbReference type="GO" id="GO:0009360">
    <property type="term" value="C:DNA polymerase III complex"/>
    <property type="evidence" value="ECO:0007669"/>
    <property type="project" value="InterPro"/>
</dbReference>
<dbReference type="PANTHER" id="PTHR11669">
    <property type="entry name" value="REPLICATION FACTOR C / DNA POLYMERASE III GAMMA-TAU SUBUNIT"/>
    <property type="match status" value="1"/>
</dbReference>
<evidence type="ECO:0000256" key="3">
    <source>
        <dbReference type="RuleBase" id="RU364063"/>
    </source>
</evidence>
<dbReference type="AlphaFoldDB" id="A0A1F7L0P7"/>
<dbReference type="InterPro" id="IPR003593">
    <property type="entry name" value="AAA+_ATPase"/>
</dbReference>
<gene>
    <name evidence="3" type="primary">dnaX</name>
    <name evidence="5" type="ORF">A3K52_02810</name>
</gene>
<dbReference type="Proteomes" id="UP000177050">
    <property type="component" value="Unassembled WGS sequence"/>
</dbReference>
<accession>A0A1F7L0P7</accession>
<dbReference type="GO" id="GO:0003677">
    <property type="term" value="F:DNA binding"/>
    <property type="evidence" value="ECO:0007669"/>
    <property type="project" value="InterPro"/>
</dbReference>
<dbReference type="EMBL" id="MGBR01000001">
    <property type="protein sequence ID" value="OGK73692.1"/>
    <property type="molecule type" value="Genomic_DNA"/>
</dbReference>
<keyword evidence="1 3" id="KW-0239">DNA-directed DNA polymerase</keyword>
<dbReference type="Pfam" id="PF21960">
    <property type="entry name" value="RCF1-5-like_lid"/>
    <property type="match status" value="1"/>
</dbReference>
<dbReference type="Pfam" id="PF13177">
    <property type="entry name" value="DNA_pol3_delta2"/>
    <property type="match status" value="1"/>
</dbReference>
<dbReference type="PANTHER" id="PTHR11669:SF0">
    <property type="entry name" value="PROTEIN STICHEL-LIKE 2"/>
    <property type="match status" value="1"/>
</dbReference>
<dbReference type="InterPro" id="IPR050238">
    <property type="entry name" value="DNA_Rep/Repair_Clamp_Loader"/>
</dbReference>
<dbReference type="GO" id="GO:0005524">
    <property type="term" value="F:ATP binding"/>
    <property type="evidence" value="ECO:0007669"/>
    <property type="project" value="UniProtKB-KW"/>
</dbReference>
<comment type="function">
    <text evidence="3">DNA polymerase III is a complex, multichain enzyme responsible for most of the replicative synthesis in bacteria. This DNA polymerase also exhibits 3' to 5' exonuclease activity.</text>
</comment>
<comment type="catalytic activity">
    <reaction evidence="2 3">
        <text>DNA(n) + a 2'-deoxyribonucleoside 5'-triphosphate = DNA(n+1) + diphosphate</text>
        <dbReference type="Rhea" id="RHEA:22508"/>
        <dbReference type="Rhea" id="RHEA-COMP:17339"/>
        <dbReference type="Rhea" id="RHEA-COMP:17340"/>
        <dbReference type="ChEBI" id="CHEBI:33019"/>
        <dbReference type="ChEBI" id="CHEBI:61560"/>
        <dbReference type="ChEBI" id="CHEBI:173112"/>
        <dbReference type="EC" id="2.7.7.7"/>
    </reaction>
</comment>
<keyword evidence="3" id="KW-0067">ATP-binding</keyword>
<dbReference type="SUPFAM" id="SSF52540">
    <property type="entry name" value="P-loop containing nucleoside triphosphate hydrolases"/>
    <property type="match status" value="1"/>
</dbReference>
<dbReference type="CDD" id="cd00009">
    <property type="entry name" value="AAA"/>
    <property type="match status" value="1"/>
</dbReference>
<dbReference type="Gene3D" id="3.40.50.300">
    <property type="entry name" value="P-loop containing nucleotide triphosphate hydrolases"/>
    <property type="match status" value="1"/>
</dbReference>